<organism evidence="2 3">
    <name type="scientific">Nicotiana sylvestris</name>
    <name type="common">Wood tobacco</name>
    <name type="synonym">South American tobacco</name>
    <dbReference type="NCBI Taxonomy" id="4096"/>
    <lineage>
        <taxon>Eukaryota</taxon>
        <taxon>Viridiplantae</taxon>
        <taxon>Streptophyta</taxon>
        <taxon>Embryophyta</taxon>
        <taxon>Tracheophyta</taxon>
        <taxon>Spermatophyta</taxon>
        <taxon>Magnoliopsida</taxon>
        <taxon>eudicotyledons</taxon>
        <taxon>Gunneridae</taxon>
        <taxon>Pentapetalae</taxon>
        <taxon>asterids</taxon>
        <taxon>lamiids</taxon>
        <taxon>Solanales</taxon>
        <taxon>Solanaceae</taxon>
        <taxon>Nicotianoideae</taxon>
        <taxon>Nicotianeae</taxon>
        <taxon>Nicotiana</taxon>
    </lineage>
</organism>
<feature type="coiled-coil region" evidence="1">
    <location>
        <begin position="98"/>
        <end position="132"/>
    </location>
</feature>
<keyword evidence="2" id="KW-1185">Reference proteome</keyword>
<accession>A0A1U7WF47</accession>
<dbReference type="RefSeq" id="XP_070012472.1">
    <property type="nucleotide sequence ID" value="XM_070156371.1"/>
</dbReference>
<dbReference type="PANTHER" id="PTHR33499">
    <property type="entry name" value="OS12G0282400 PROTEIN-RELATED"/>
    <property type="match status" value="1"/>
</dbReference>
<dbReference type="RefSeq" id="XP_009772855.1">
    <property type="nucleotide sequence ID" value="XM_009774553.1"/>
</dbReference>
<reference evidence="3" key="2">
    <citation type="submission" date="2025-08" db="UniProtKB">
        <authorList>
            <consortium name="RefSeq"/>
        </authorList>
    </citation>
    <scope>IDENTIFICATION</scope>
    <source>
        <tissue evidence="3">Leaf</tissue>
    </source>
</reference>
<evidence type="ECO:0000256" key="1">
    <source>
        <dbReference type="SAM" id="Coils"/>
    </source>
</evidence>
<name>A0A1U7WF47_NICSY</name>
<dbReference type="PANTHER" id="PTHR33499:SF35">
    <property type="entry name" value="TRANSPOSASE MUDR PLANT DOMAIN-CONTAINING PROTEIN"/>
    <property type="match status" value="1"/>
</dbReference>
<dbReference type="KEGG" id="nsy:104223179"/>
<dbReference type="GeneID" id="104223179"/>
<sequence>MPHRMGRKPIREIIYELYLGLEYQMKFDLATMSFLSKSVGLVKIQKVVESETSLTNIEIVDKCFGPQCKSHVVGFGAGITAKELKGGNSSKTALLEMSNATEKEKESLKGRLEGLESKYDVLESKNAQLASVVFDQTSSPSSSEQ</sequence>
<dbReference type="RefSeq" id="XP_070012475.1">
    <property type="nucleotide sequence ID" value="XM_070156374.1"/>
</dbReference>
<evidence type="ECO:0000313" key="2">
    <source>
        <dbReference type="Proteomes" id="UP000189701"/>
    </source>
</evidence>
<dbReference type="Proteomes" id="UP000189701">
    <property type="component" value="Unplaced"/>
</dbReference>
<gene>
    <name evidence="3" type="primary">LOC104223179</name>
</gene>
<reference evidence="2" key="1">
    <citation type="journal article" date="2013" name="Genome Biol.">
        <title>Reference genomes and transcriptomes of Nicotiana sylvestris and Nicotiana tomentosiformis.</title>
        <authorList>
            <person name="Sierro N."/>
            <person name="Battey J.N."/>
            <person name="Ouadi S."/>
            <person name="Bovet L."/>
            <person name="Goepfert S."/>
            <person name="Bakaher N."/>
            <person name="Peitsch M.C."/>
            <person name="Ivanov N.V."/>
        </authorList>
    </citation>
    <scope>NUCLEOTIDE SEQUENCE [LARGE SCALE GENOMIC DNA]</scope>
</reference>
<protein>
    <submittedName>
        <fullName evidence="3">Uncharacterized protein LOC104223179</fullName>
    </submittedName>
</protein>
<dbReference type="AlphaFoldDB" id="A0A1U7WF47"/>
<keyword evidence="1" id="KW-0175">Coiled coil</keyword>
<evidence type="ECO:0000313" key="3">
    <source>
        <dbReference type="RefSeq" id="XP_009772855.1"/>
    </source>
</evidence>
<dbReference type="RefSeq" id="XP_070012473.1">
    <property type="nucleotide sequence ID" value="XM_070156372.1"/>
</dbReference>
<proteinExistence type="predicted"/>
<dbReference type="RefSeq" id="XP_070012474.1">
    <property type="nucleotide sequence ID" value="XM_070156373.1"/>
</dbReference>